<sequence length="92" mass="10996">MQAIKEEYNLDEQAKRIDLIVGVSNEIYFRSISHISDVYVEFIKGQWVAWRESFIPNTNHRTSYKLIAQGSFELVIARVKNYLKYIRKFQSY</sequence>
<organism evidence="1 2">
    <name type="scientific">Staphylococcus hominis</name>
    <dbReference type="NCBI Taxonomy" id="1290"/>
    <lineage>
        <taxon>Bacteria</taxon>
        <taxon>Bacillati</taxon>
        <taxon>Bacillota</taxon>
        <taxon>Bacilli</taxon>
        <taxon>Bacillales</taxon>
        <taxon>Staphylococcaceae</taxon>
        <taxon>Staphylococcus</taxon>
    </lineage>
</organism>
<evidence type="ECO:0000313" key="1">
    <source>
        <dbReference type="EMBL" id="PTK30285.1"/>
    </source>
</evidence>
<comment type="caution">
    <text evidence="1">The sequence shown here is derived from an EMBL/GenBank/DDBJ whole genome shotgun (WGS) entry which is preliminary data.</text>
</comment>
<dbReference type="RefSeq" id="WP_107640324.1">
    <property type="nucleotide sequence ID" value="NZ_PZHX01000015.1"/>
</dbReference>
<evidence type="ECO:0000313" key="2">
    <source>
        <dbReference type="Proteomes" id="UP000241540"/>
    </source>
</evidence>
<proteinExistence type="predicted"/>
<dbReference type="EMBL" id="PZHX01000015">
    <property type="protein sequence ID" value="PTK30285.1"/>
    <property type="molecule type" value="Genomic_DNA"/>
</dbReference>
<dbReference type="Proteomes" id="UP000241540">
    <property type="component" value="Unassembled WGS sequence"/>
</dbReference>
<dbReference type="AlphaFoldDB" id="A0A974KX43"/>
<reference evidence="1 2" key="1">
    <citation type="journal article" date="2016" name="Front. Microbiol.">
        <title>Comprehensive Phylogenetic Analysis of Bovine Non-aureus Staphylococci Species Based on Whole-Genome Sequencing.</title>
        <authorList>
            <person name="Naushad S."/>
            <person name="Barkema H.W."/>
            <person name="Luby C."/>
            <person name="Condas L.A."/>
            <person name="Nobrega D.B."/>
            <person name="Carson D.A."/>
            <person name="De Buck J."/>
        </authorList>
    </citation>
    <scope>NUCLEOTIDE SEQUENCE [LARGE SCALE GENOMIC DNA]</scope>
    <source>
        <strain evidence="1 2">SNUC 5336</strain>
    </source>
</reference>
<gene>
    <name evidence="1" type="ORF">BUZ51_08215</name>
</gene>
<protein>
    <submittedName>
        <fullName evidence="1">Pathogenicity island protein</fullName>
    </submittedName>
</protein>
<accession>A0A974KX43</accession>
<name>A0A974KX43_STAHO</name>